<name>A0A7S2E2Y0_9STRA</name>
<dbReference type="PROSITE" id="PS00109">
    <property type="entry name" value="PROTEIN_KINASE_TYR"/>
    <property type="match status" value="1"/>
</dbReference>
<dbReference type="InterPro" id="IPR008266">
    <property type="entry name" value="Tyr_kinase_AS"/>
</dbReference>
<keyword evidence="4" id="KW-0418">Kinase</keyword>
<evidence type="ECO:0000256" key="5">
    <source>
        <dbReference type="ARBA" id="ARBA00022840"/>
    </source>
</evidence>
<sequence length="461" mass="51714">MQTAQPVTQFNSNSDYPQPTRADLSSEQEARPPLVFPRANPDPCARITMRVYQPGMDGNAGSVVTVQNVLVKTRRRVTVGKRGGGRGEDDSTSSEDSSSEEEDDSEEGDARNTMDTTTDETTTSAAAGVEEERAYWLQRTLREAIYGEVKYAVVLRRCTAADQIVIGGVDGGGNTADWVVTNEACAVKELSWQHIQREQGKLAEDPIAEVSAMQYIKRCLEANNNTGNNNNLMDNHVMLPMDLLTDDRNLYSIMPYCNGGELFDLLDERNKFSEGEARYWMHQILAGLEFLQRLGISHRDMSLENLLVHGGGCLIIDMGMCLLVPREGNRRYLITPQGTCGKWNYISPEIAHNRVPFDGYAVDMWAVGVILFLMLTGFPPWERPTTDDERFKYMTNGYLVQMLTEWELGLTPDAMDLLQRMLWLDPRDRLSLEQVLAHPWMVNGPRTPPAVQEPYLFSGGG</sequence>
<evidence type="ECO:0000259" key="7">
    <source>
        <dbReference type="PROSITE" id="PS50011"/>
    </source>
</evidence>
<feature type="region of interest" description="Disordered" evidence="6">
    <location>
        <begin position="1"/>
        <end position="42"/>
    </location>
</feature>
<gene>
    <name evidence="8" type="ORF">HTAM1171_LOCUS1272</name>
</gene>
<accession>A0A7S2E2Y0</accession>
<keyword evidence="2" id="KW-0808">Transferase</keyword>
<dbReference type="GO" id="GO:0004674">
    <property type="term" value="F:protein serine/threonine kinase activity"/>
    <property type="evidence" value="ECO:0007669"/>
    <property type="project" value="UniProtKB-KW"/>
</dbReference>
<dbReference type="EMBL" id="HBGV01002084">
    <property type="protein sequence ID" value="CAD9470971.1"/>
    <property type="molecule type" value="Transcribed_RNA"/>
</dbReference>
<dbReference type="PANTHER" id="PTHR24345:SF91">
    <property type="entry name" value="SERINE_THREONINE-PROTEIN KINASE PLK4"/>
    <property type="match status" value="1"/>
</dbReference>
<dbReference type="GO" id="GO:0005524">
    <property type="term" value="F:ATP binding"/>
    <property type="evidence" value="ECO:0007669"/>
    <property type="project" value="UniProtKB-KW"/>
</dbReference>
<feature type="domain" description="Protein kinase" evidence="7">
    <location>
        <begin position="135"/>
        <end position="441"/>
    </location>
</feature>
<reference evidence="8" key="1">
    <citation type="submission" date="2021-01" db="EMBL/GenBank/DDBJ databases">
        <authorList>
            <person name="Corre E."/>
            <person name="Pelletier E."/>
            <person name="Niang G."/>
            <person name="Scheremetjew M."/>
            <person name="Finn R."/>
            <person name="Kale V."/>
            <person name="Holt S."/>
            <person name="Cochrane G."/>
            <person name="Meng A."/>
            <person name="Brown T."/>
            <person name="Cohen L."/>
        </authorList>
    </citation>
    <scope>NUCLEOTIDE SEQUENCE</scope>
    <source>
        <strain evidence="8">CCMP826</strain>
    </source>
</reference>
<dbReference type="PANTHER" id="PTHR24345">
    <property type="entry name" value="SERINE/THREONINE-PROTEIN KINASE PLK"/>
    <property type="match status" value="1"/>
</dbReference>
<feature type="compositionally biased region" description="Low complexity" evidence="6">
    <location>
        <begin position="113"/>
        <end position="123"/>
    </location>
</feature>
<feature type="compositionally biased region" description="Acidic residues" evidence="6">
    <location>
        <begin position="90"/>
        <end position="107"/>
    </location>
</feature>
<evidence type="ECO:0000256" key="3">
    <source>
        <dbReference type="ARBA" id="ARBA00022741"/>
    </source>
</evidence>
<dbReference type="Gene3D" id="1.10.510.10">
    <property type="entry name" value="Transferase(Phosphotransferase) domain 1"/>
    <property type="match status" value="1"/>
</dbReference>
<evidence type="ECO:0000256" key="6">
    <source>
        <dbReference type="SAM" id="MobiDB-lite"/>
    </source>
</evidence>
<keyword evidence="5" id="KW-0067">ATP-binding</keyword>
<evidence type="ECO:0000313" key="8">
    <source>
        <dbReference type="EMBL" id="CAD9470971.1"/>
    </source>
</evidence>
<dbReference type="InterPro" id="IPR011009">
    <property type="entry name" value="Kinase-like_dom_sf"/>
</dbReference>
<dbReference type="GO" id="GO:0005634">
    <property type="term" value="C:nucleus"/>
    <property type="evidence" value="ECO:0007669"/>
    <property type="project" value="TreeGrafter"/>
</dbReference>
<proteinExistence type="predicted"/>
<evidence type="ECO:0000256" key="2">
    <source>
        <dbReference type="ARBA" id="ARBA00022679"/>
    </source>
</evidence>
<feature type="compositionally biased region" description="Polar residues" evidence="6">
    <location>
        <begin position="1"/>
        <end position="27"/>
    </location>
</feature>
<keyword evidence="1" id="KW-0723">Serine/threonine-protein kinase</keyword>
<keyword evidence="3" id="KW-0547">Nucleotide-binding</keyword>
<organism evidence="8">
    <name type="scientific">Helicotheca tamesis</name>
    <dbReference type="NCBI Taxonomy" id="374047"/>
    <lineage>
        <taxon>Eukaryota</taxon>
        <taxon>Sar</taxon>
        <taxon>Stramenopiles</taxon>
        <taxon>Ochrophyta</taxon>
        <taxon>Bacillariophyta</taxon>
        <taxon>Mediophyceae</taxon>
        <taxon>Lithodesmiophycidae</taxon>
        <taxon>Lithodesmiales</taxon>
        <taxon>Lithodesmiaceae</taxon>
        <taxon>Helicotheca</taxon>
    </lineage>
</organism>
<dbReference type="AlphaFoldDB" id="A0A7S2E2Y0"/>
<feature type="region of interest" description="Disordered" evidence="6">
    <location>
        <begin position="76"/>
        <end position="127"/>
    </location>
</feature>
<evidence type="ECO:0000256" key="1">
    <source>
        <dbReference type="ARBA" id="ARBA00022527"/>
    </source>
</evidence>
<dbReference type="SUPFAM" id="SSF56112">
    <property type="entry name" value="Protein kinase-like (PK-like)"/>
    <property type="match status" value="1"/>
</dbReference>
<dbReference type="Pfam" id="PF00069">
    <property type="entry name" value="Pkinase"/>
    <property type="match status" value="1"/>
</dbReference>
<protein>
    <recommendedName>
        <fullName evidence="7">Protein kinase domain-containing protein</fullName>
    </recommendedName>
</protein>
<dbReference type="PROSITE" id="PS50011">
    <property type="entry name" value="PROTEIN_KINASE_DOM"/>
    <property type="match status" value="1"/>
</dbReference>
<evidence type="ECO:0000256" key="4">
    <source>
        <dbReference type="ARBA" id="ARBA00022777"/>
    </source>
</evidence>
<dbReference type="InterPro" id="IPR000719">
    <property type="entry name" value="Prot_kinase_dom"/>
</dbReference>